<dbReference type="PROSITE" id="PS50929">
    <property type="entry name" value="ABC_TM1F"/>
    <property type="match status" value="1"/>
</dbReference>
<dbReference type="GO" id="GO:0016887">
    <property type="term" value="F:ATP hydrolysis activity"/>
    <property type="evidence" value="ECO:0007669"/>
    <property type="project" value="InterPro"/>
</dbReference>
<evidence type="ECO:0000256" key="6">
    <source>
        <dbReference type="ARBA" id="ARBA00022840"/>
    </source>
</evidence>
<keyword evidence="3" id="KW-0997">Cell inner membrane</keyword>
<feature type="transmembrane region" description="Helical" evidence="9">
    <location>
        <begin position="273"/>
        <end position="293"/>
    </location>
</feature>
<proteinExistence type="predicted"/>
<evidence type="ECO:0000259" key="11">
    <source>
        <dbReference type="PROSITE" id="PS50929"/>
    </source>
</evidence>
<dbReference type="GO" id="GO:0140359">
    <property type="term" value="F:ABC-type transporter activity"/>
    <property type="evidence" value="ECO:0007669"/>
    <property type="project" value="InterPro"/>
</dbReference>
<dbReference type="Pfam" id="PF00005">
    <property type="entry name" value="ABC_tran"/>
    <property type="match status" value="1"/>
</dbReference>
<dbReference type="InterPro" id="IPR039421">
    <property type="entry name" value="Type_1_exporter"/>
</dbReference>
<dbReference type="InterPro" id="IPR017871">
    <property type="entry name" value="ABC_transporter-like_CS"/>
</dbReference>
<dbReference type="RefSeq" id="WP_157799303.1">
    <property type="nucleotide sequence ID" value="NZ_CBCSBW010000005.1"/>
</dbReference>
<comment type="subcellular location">
    <subcellularLocation>
        <location evidence="1">Cell membrane</location>
        <topology evidence="1">Multi-pass membrane protein</topology>
    </subcellularLocation>
</comment>
<keyword evidence="4 9" id="KW-0812">Transmembrane</keyword>
<reference evidence="12 13" key="1">
    <citation type="submission" date="2017-11" db="EMBL/GenBank/DDBJ databases">
        <title>Genomic Encyclopedia of Type Strains, Phase III (KMG-III): the genomes of soil and plant-associated and newly described type strains.</title>
        <authorList>
            <person name="Whitman W."/>
        </authorList>
    </citation>
    <scope>NUCLEOTIDE SEQUENCE [LARGE SCALE GENOMIC DNA]</scope>
    <source>
        <strain evidence="12 13">UB-Domo-W1</strain>
    </source>
</reference>
<evidence type="ECO:0000259" key="10">
    <source>
        <dbReference type="PROSITE" id="PS50893"/>
    </source>
</evidence>
<evidence type="ECO:0000313" key="12">
    <source>
        <dbReference type="EMBL" id="PJI77154.1"/>
    </source>
</evidence>
<dbReference type="Gene3D" id="1.20.1560.10">
    <property type="entry name" value="ABC transporter type 1, transmembrane domain"/>
    <property type="match status" value="1"/>
</dbReference>
<accession>A0A2M8VJG4</accession>
<dbReference type="SUPFAM" id="SSF90123">
    <property type="entry name" value="ABC transporter transmembrane region"/>
    <property type="match status" value="1"/>
</dbReference>
<evidence type="ECO:0000256" key="3">
    <source>
        <dbReference type="ARBA" id="ARBA00022519"/>
    </source>
</evidence>
<feature type="transmembrane region" description="Helical" evidence="9">
    <location>
        <begin position="188"/>
        <end position="205"/>
    </location>
</feature>
<keyword evidence="6 12" id="KW-0067">ATP-binding</keyword>
<organism evidence="12 13">
    <name type="scientific">Polynucleobacter brandtiae</name>
    <dbReference type="NCBI Taxonomy" id="1938816"/>
    <lineage>
        <taxon>Bacteria</taxon>
        <taxon>Pseudomonadati</taxon>
        <taxon>Pseudomonadota</taxon>
        <taxon>Betaproteobacteria</taxon>
        <taxon>Burkholderiales</taxon>
        <taxon>Burkholderiaceae</taxon>
        <taxon>Polynucleobacter</taxon>
    </lineage>
</organism>
<name>A0A2M8VJG4_9BURK</name>
<dbReference type="Pfam" id="PF00664">
    <property type="entry name" value="ABC_membrane"/>
    <property type="match status" value="1"/>
</dbReference>
<dbReference type="GO" id="GO:0005886">
    <property type="term" value="C:plasma membrane"/>
    <property type="evidence" value="ECO:0007669"/>
    <property type="project" value="UniProtKB-SubCell"/>
</dbReference>
<dbReference type="PANTHER" id="PTHR24221:SF654">
    <property type="entry name" value="ATP-BINDING CASSETTE SUB-FAMILY B MEMBER 6"/>
    <property type="match status" value="1"/>
</dbReference>
<dbReference type="InterPro" id="IPR036640">
    <property type="entry name" value="ABC1_TM_sf"/>
</dbReference>
<feature type="transmembrane region" description="Helical" evidence="9">
    <location>
        <begin position="27"/>
        <end position="56"/>
    </location>
</feature>
<dbReference type="GO" id="GO:0005524">
    <property type="term" value="F:ATP binding"/>
    <property type="evidence" value="ECO:0007669"/>
    <property type="project" value="UniProtKB-KW"/>
</dbReference>
<dbReference type="InterPro" id="IPR027417">
    <property type="entry name" value="P-loop_NTPase"/>
</dbReference>
<protein>
    <submittedName>
        <fullName evidence="12">ATP-binding cassette subfamily B protein</fullName>
    </submittedName>
</protein>
<evidence type="ECO:0000256" key="5">
    <source>
        <dbReference type="ARBA" id="ARBA00022741"/>
    </source>
</evidence>
<dbReference type="OrthoDB" id="8554730at2"/>
<feature type="transmembrane region" description="Helical" evidence="9">
    <location>
        <begin position="86"/>
        <end position="107"/>
    </location>
</feature>
<evidence type="ECO:0000256" key="4">
    <source>
        <dbReference type="ARBA" id="ARBA00022692"/>
    </source>
</evidence>
<feature type="domain" description="ABC transmembrane type-1" evidence="11">
    <location>
        <begin position="28"/>
        <end position="330"/>
    </location>
</feature>
<dbReference type="InterPro" id="IPR003593">
    <property type="entry name" value="AAA+_ATPase"/>
</dbReference>
<evidence type="ECO:0000256" key="1">
    <source>
        <dbReference type="ARBA" id="ARBA00004651"/>
    </source>
</evidence>
<dbReference type="PANTHER" id="PTHR24221">
    <property type="entry name" value="ATP-BINDING CASSETTE SUB-FAMILY B"/>
    <property type="match status" value="1"/>
</dbReference>
<evidence type="ECO:0000256" key="7">
    <source>
        <dbReference type="ARBA" id="ARBA00022989"/>
    </source>
</evidence>
<feature type="transmembrane region" description="Helical" evidence="9">
    <location>
        <begin position="162"/>
        <end position="181"/>
    </location>
</feature>
<dbReference type="PROSITE" id="PS50893">
    <property type="entry name" value="ABC_TRANSPORTER_2"/>
    <property type="match status" value="1"/>
</dbReference>
<keyword evidence="7 9" id="KW-1133">Transmembrane helix</keyword>
<keyword evidence="8 9" id="KW-0472">Membrane</keyword>
<evidence type="ECO:0000256" key="2">
    <source>
        <dbReference type="ARBA" id="ARBA00022475"/>
    </source>
</evidence>
<evidence type="ECO:0000256" key="8">
    <source>
        <dbReference type="ARBA" id="ARBA00023136"/>
    </source>
</evidence>
<keyword evidence="13" id="KW-1185">Reference proteome</keyword>
<dbReference type="AlphaFoldDB" id="A0A2M8VJG4"/>
<dbReference type="InterPro" id="IPR011527">
    <property type="entry name" value="ABC1_TM_dom"/>
</dbReference>
<feature type="domain" description="ABC transporter" evidence="10">
    <location>
        <begin position="363"/>
        <end position="585"/>
    </location>
</feature>
<dbReference type="Gene3D" id="3.40.50.300">
    <property type="entry name" value="P-loop containing nucleotide triphosphate hydrolases"/>
    <property type="match status" value="1"/>
</dbReference>
<keyword evidence="2" id="KW-1003">Cell membrane</keyword>
<dbReference type="Proteomes" id="UP000229366">
    <property type="component" value="Unassembled WGS sequence"/>
</dbReference>
<dbReference type="InterPro" id="IPR003439">
    <property type="entry name" value="ABC_transporter-like_ATP-bd"/>
</dbReference>
<dbReference type="SMART" id="SM00382">
    <property type="entry name" value="AAA"/>
    <property type="match status" value="1"/>
</dbReference>
<evidence type="ECO:0000256" key="9">
    <source>
        <dbReference type="SAM" id="Phobius"/>
    </source>
</evidence>
<dbReference type="EMBL" id="PGTX01000004">
    <property type="protein sequence ID" value="PJI77154.1"/>
    <property type="molecule type" value="Genomic_DNA"/>
</dbReference>
<dbReference type="SUPFAM" id="SSF52540">
    <property type="entry name" value="P-loop containing nucleoside triphosphate hydrolases"/>
    <property type="match status" value="1"/>
</dbReference>
<keyword evidence="5" id="KW-0547">Nucleotide-binding</keyword>
<dbReference type="PROSITE" id="PS00211">
    <property type="entry name" value="ABC_TRANSPORTER_1"/>
    <property type="match status" value="1"/>
</dbReference>
<comment type="caution">
    <text evidence="12">The sequence shown here is derived from an EMBL/GenBank/DDBJ whole genome shotgun (WGS) entry which is preliminary data.</text>
</comment>
<gene>
    <name evidence="12" type="ORF">B0G85_1757</name>
</gene>
<dbReference type="GO" id="GO:0034040">
    <property type="term" value="F:ATPase-coupled lipid transmembrane transporter activity"/>
    <property type="evidence" value="ECO:0007669"/>
    <property type="project" value="TreeGrafter"/>
</dbReference>
<sequence length="585" mass="64308">MNNSDDTISINLVRLWRTFSHARKKQFIALILLMVLCSFSEILVIGSVVPFLALIANPNSNFMGSIAASALHVISATNIQDIRIVASIFFALSVLLAAIFRTILAWATTYFSFDLGADLGQRIYRAILNQPYSLHINRSSSKVIDSITNQVNGIVYGTTLPLLHLLSATFLGLFIFGALILVDPTITLISFIGFCVIYLCAALLTKNSLKRNSLFCAYESHRVLQSLQEGMGGIREIIIDGTQNIHAATHSEIDLNLRRAQASTLFISLAPRYPVEAMAIIVMIGVALTLSLGNSNAGELIPKLAAMALGAQRLLPLLQQTFSSWSSLQGAQHSVAEALDLLDLPSEASRLQSIGNISFKRSINIERLAFRYAIDQPLVLKNINLEIIKGSRVGLIGVTGSGKSTFLDLIMGLLEPTSGVINIDGEEKINLSNSRQWQRHIAHVPQNIFLLDRSIAENIAMSDSGSQIDYIRLNRVIRQASLEDYINSLPDKFDTCVGERGIRLSGGQRQRIGIARALYKGADLIILDEATSALDSETERAVIAELDRIDNDVTILMVSHRPETLKSCNFIYEIKNGCLKEVKQI</sequence>
<evidence type="ECO:0000313" key="13">
    <source>
        <dbReference type="Proteomes" id="UP000229366"/>
    </source>
</evidence>